<evidence type="ECO:0000256" key="13">
    <source>
        <dbReference type="ARBA" id="ARBA00023136"/>
    </source>
</evidence>
<dbReference type="GO" id="GO:0030246">
    <property type="term" value="F:carbohydrate binding"/>
    <property type="evidence" value="ECO:0007669"/>
    <property type="project" value="UniProtKB-KW"/>
</dbReference>
<comment type="catalytic activity">
    <reaction evidence="17 19">
        <text>L-threonyl-[protein] + ATP = O-phospho-L-threonyl-[protein] + ADP + H(+)</text>
        <dbReference type="Rhea" id="RHEA:46608"/>
        <dbReference type="Rhea" id="RHEA-COMP:11060"/>
        <dbReference type="Rhea" id="RHEA-COMP:11605"/>
        <dbReference type="ChEBI" id="CHEBI:15378"/>
        <dbReference type="ChEBI" id="CHEBI:30013"/>
        <dbReference type="ChEBI" id="CHEBI:30616"/>
        <dbReference type="ChEBI" id="CHEBI:61977"/>
        <dbReference type="ChEBI" id="CHEBI:456216"/>
        <dbReference type="EC" id="2.7.11.1"/>
    </reaction>
</comment>
<dbReference type="PANTHER" id="PTHR47976">
    <property type="entry name" value="G-TYPE LECTIN S-RECEPTOR-LIKE SERINE/THREONINE-PROTEIN KINASE SD2-5"/>
    <property type="match status" value="1"/>
</dbReference>
<dbReference type="PIRSF" id="PIRSF000641">
    <property type="entry name" value="SRK"/>
    <property type="match status" value="1"/>
</dbReference>
<dbReference type="Gene3D" id="1.10.510.10">
    <property type="entry name" value="Transferase(Phosphotransferase) domain 1"/>
    <property type="match status" value="1"/>
</dbReference>
<dbReference type="CDD" id="cd00028">
    <property type="entry name" value="B_lectin"/>
    <property type="match status" value="1"/>
</dbReference>
<keyword evidence="8" id="KW-0430">Lectin</keyword>
<dbReference type="GO" id="GO:0005524">
    <property type="term" value="F:ATP binding"/>
    <property type="evidence" value="ECO:0007669"/>
    <property type="project" value="UniProtKB-UniRule"/>
</dbReference>
<evidence type="ECO:0000259" key="24">
    <source>
        <dbReference type="PROSITE" id="PS50948"/>
    </source>
</evidence>
<evidence type="ECO:0000256" key="16">
    <source>
        <dbReference type="ARBA" id="ARBA00023180"/>
    </source>
</evidence>
<keyword evidence="10 19" id="KW-0418">Kinase</keyword>
<dbReference type="PANTHER" id="PTHR47976:SF115">
    <property type="entry name" value="RECEPTOR-LIKE SERINE_THREONINE-PROTEIN KINASE"/>
    <property type="match status" value="1"/>
</dbReference>
<evidence type="ECO:0000256" key="5">
    <source>
        <dbReference type="ARBA" id="ARBA00022679"/>
    </source>
</evidence>
<feature type="binding site" evidence="20">
    <location>
        <position position="552"/>
    </location>
    <ligand>
        <name>ATP</name>
        <dbReference type="ChEBI" id="CHEBI:30616"/>
    </ligand>
</feature>
<keyword evidence="16" id="KW-0325">Glycoprotein</keyword>
<keyword evidence="6 21" id="KW-0812">Transmembrane</keyword>
<dbReference type="InterPro" id="IPR051343">
    <property type="entry name" value="G-type_lectin_kinases/EP1-like"/>
</dbReference>
<gene>
    <name evidence="25" type="ORF">KP509_13G092100</name>
</gene>
<dbReference type="InterPro" id="IPR024171">
    <property type="entry name" value="SRK-like_kinase"/>
</dbReference>
<feature type="domain" description="Protein kinase" evidence="22">
    <location>
        <begin position="524"/>
        <end position="808"/>
    </location>
</feature>
<evidence type="ECO:0000256" key="8">
    <source>
        <dbReference type="ARBA" id="ARBA00022734"/>
    </source>
</evidence>
<protein>
    <recommendedName>
        <fullName evidence="19">Receptor-like serine/threonine-protein kinase</fullName>
        <ecNumber evidence="19">2.7.11.1</ecNumber>
    </recommendedName>
</protein>
<evidence type="ECO:0000313" key="26">
    <source>
        <dbReference type="Proteomes" id="UP000825935"/>
    </source>
</evidence>
<evidence type="ECO:0000256" key="3">
    <source>
        <dbReference type="ARBA" id="ARBA00022536"/>
    </source>
</evidence>
<keyword evidence="9 19" id="KW-0547">Nucleotide-binding</keyword>
<dbReference type="Pfam" id="PF00024">
    <property type="entry name" value="PAN_1"/>
    <property type="match status" value="1"/>
</dbReference>
<name>A0A8T2THZ5_CERRI</name>
<keyword evidence="3" id="KW-0245">EGF-like domain</keyword>
<dbReference type="InterPro" id="IPR011009">
    <property type="entry name" value="Kinase-like_dom_sf"/>
</dbReference>
<dbReference type="GO" id="GO:0016020">
    <property type="term" value="C:membrane"/>
    <property type="evidence" value="ECO:0007669"/>
    <property type="project" value="UniProtKB-SubCell"/>
</dbReference>
<dbReference type="Pfam" id="PF00954">
    <property type="entry name" value="S_locus_glycop"/>
    <property type="match status" value="1"/>
</dbReference>
<dbReference type="EMBL" id="CM035418">
    <property type="protein sequence ID" value="KAH7422130.1"/>
    <property type="molecule type" value="Genomic_DNA"/>
</dbReference>
<dbReference type="Gene3D" id="3.30.200.20">
    <property type="entry name" value="Phosphorylase Kinase, domain 1"/>
    <property type="match status" value="1"/>
</dbReference>
<dbReference type="FunFam" id="3.30.200.20:FF:000059">
    <property type="entry name" value="S-receptor-like serine/threonine-protein kinase"/>
    <property type="match status" value="1"/>
</dbReference>
<dbReference type="PROSITE" id="PS00107">
    <property type="entry name" value="PROTEIN_KINASE_ATP"/>
    <property type="match status" value="1"/>
</dbReference>
<keyword evidence="26" id="KW-1185">Reference proteome</keyword>
<feature type="domain" description="Apple" evidence="24">
    <location>
        <begin position="354"/>
        <end position="436"/>
    </location>
</feature>
<dbReference type="PROSITE" id="PS00108">
    <property type="entry name" value="PROTEIN_KINASE_ST"/>
    <property type="match status" value="1"/>
</dbReference>
<dbReference type="SUPFAM" id="SSF56112">
    <property type="entry name" value="Protein kinase-like (PK-like)"/>
    <property type="match status" value="1"/>
</dbReference>
<dbReference type="InterPro" id="IPR003609">
    <property type="entry name" value="Pan_app"/>
</dbReference>
<dbReference type="InterPro" id="IPR001480">
    <property type="entry name" value="Bulb-type_lectin_dom"/>
</dbReference>
<evidence type="ECO:0000259" key="22">
    <source>
        <dbReference type="PROSITE" id="PS50011"/>
    </source>
</evidence>
<dbReference type="PROSITE" id="PS50948">
    <property type="entry name" value="PAN"/>
    <property type="match status" value="1"/>
</dbReference>
<evidence type="ECO:0000256" key="20">
    <source>
        <dbReference type="PROSITE-ProRule" id="PRU10141"/>
    </source>
</evidence>
<feature type="transmembrane region" description="Helical" evidence="21">
    <location>
        <begin position="457"/>
        <end position="481"/>
    </location>
</feature>
<dbReference type="GO" id="GO:0004674">
    <property type="term" value="F:protein serine/threonine kinase activity"/>
    <property type="evidence" value="ECO:0007669"/>
    <property type="project" value="UniProtKB-KW"/>
</dbReference>
<dbReference type="PROSITE" id="PS50927">
    <property type="entry name" value="BULB_LECTIN"/>
    <property type="match status" value="1"/>
</dbReference>
<comment type="caution">
    <text evidence="25">The sequence shown here is derived from an EMBL/GenBank/DDBJ whole genome shotgun (WGS) entry which is preliminary data.</text>
</comment>
<dbReference type="Pfam" id="PF00069">
    <property type="entry name" value="Pkinase"/>
    <property type="match status" value="1"/>
</dbReference>
<evidence type="ECO:0000256" key="18">
    <source>
        <dbReference type="ARBA" id="ARBA00048679"/>
    </source>
</evidence>
<dbReference type="InterPro" id="IPR008271">
    <property type="entry name" value="Ser/Thr_kinase_AS"/>
</dbReference>
<keyword evidence="5 19" id="KW-0808">Transferase</keyword>
<keyword evidence="14" id="KW-1015">Disulfide bond</keyword>
<keyword evidence="12 21" id="KW-1133">Transmembrane helix</keyword>
<dbReference type="SMART" id="SM00108">
    <property type="entry name" value="B_lectin"/>
    <property type="match status" value="1"/>
</dbReference>
<keyword evidence="15" id="KW-0675">Receptor</keyword>
<dbReference type="Pfam" id="PF01453">
    <property type="entry name" value="B_lectin"/>
    <property type="match status" value="1"/>
</dbReference>
<evidence type="ECO:0000256" key="21">
    <source>
        <dbReference type="SAM" id="Phobius"/>
    </source>
</evidence>
<keyword evidence="13 21" id="KW-0472">Membrane</keyword>
<dbReference type="Proteomes" id="UP000825935">
    <property type="component" value="Chromosome 13"/>
</dbReference>
<dbReference type="OrthoDB" id="1668230at2759"/>
<organism evidence="25 26">
    <name type="scientific">Ceratopteris richardii</name>
    <name type="common">Triangle waterfern</name>
    <dbReference type="NCBI Taxonomy" id="49495"/>
    <lineage>
        <taxon>Eukaryota</taxon>
        <taxon>Viridiplantae</taxon>
        <taxon>Streptophyta</taxon>
        <taxon>Embryophyta</taxon>
        <taxon>Tracheophyta</taxon>
        <taxon>Polypodiopsida</taxon>
        <taxon>Polypodiidae</taxon>
        <taxon>Polypodiales</taxon>
        <taxon>Pteridineae</taxon>
        <taxon>Pteridaceae</taxon>
        <taxon>Parkerioideae</taxon>
        <taxon>Ceratopteris</taxon>
    </lineage>
</organism>
<evidence type="ECO:0000256" key="7">
    <source>
        <dbReference type="ARBA" id="ARBA00022729"/>
    </source>
</evidence>
<keyword evidence="7" id="KW-0732">Signal</keyword>
<evidence type="ECO:0000256" key="19">
    <source>
        <dbReference type="PIRNR" id="PIRNR000641"/>
    </source>
</evidence>
<evidence type="ECO:0000256" key="14">
    <source>
        <dbReference type="ARBA" id="ARBA00023157"/>
    </source>
</evidence>
<dbReference type="InterPro" id="IPR000858">
    <property type="entry name" value="S_locus_glycoprot_dom"/>
</dbReference>
<keyword evidence="4" id="KW-0597">Phosphoprotein</keyword>
<dbReference type="SMART" id="SM00220">
    <property type="entry name" value="S_TKc"/>
    <property type="match status" value="1"/>
</dbReference>
<dbReference type="GO" id="GO:0048544">
    <property type="term" value="P:recognition of pollen"/>
    <property type="evidence" value="ECO:0007669"/>
    <property type="project" value="InterPro"/>
</dbReference>
<evidence type="ECO:0000256" key="1">
    <source>
        <dbReference type="ARBA" id="ARBA00004479"/>
    </source>
</evidence>
<dbReference type="EC" id="2.7.11.1" evidence="19"/>
<keyword evidence="11 19" id="KW-0067">ATP-binding</keyword>
<evidence type="ECO:0000256" key="11">
    <source>
        <dbReference type="ARBA" id="ARBA00022840"/>
    </source>
</evidence>
<proteinExistence type="inferred from homology"/>
<dbReference type="EMBL" id="CM035418">
    <property type="protein sequence ID" value="KAH7422129.1"/>
    <property type="molecule type" value="Genomic_DNA"/>
</dbReference>
<dbReference type="PROSITE" id="PS50011">
    <property type="entry name" value="PROTEIN_KINASE_DOM"/>
    <property type="match status" value="1"/>
</dbReference>
<comment type="catalytic activity">
    <reaction evidence="18 19">
        <text>L-seryl-[protein] + ATP = O-phospho-L-seryl-[protein] + ADP + H(+)</text>
        <dbReference type="Rhea" id="RHEA:17989"/>
        <dbReference type="Rhea" id="RHEA-COMP:9863"/>
        <dbReference type="Rhea" id="RHEA-COMP:11604"/>
        <dbReference type="ChEBI" id="CHEBI:15378"/>
        <dbReference type="ChEBI" id="CHEBI:29999"/>
        <dbReference type="ChEBI" id="CHEBI:30616"/>
        <dbReference type="ChEBI" id="CHEBI:83421"/>
        <dbReference type="ChEBI" id="CHEBI:456216"/>
        <dbReference type="EC" id="2.7.11.1"/>
    </reaction>
</comment>
<evidence type="ECO:0000256" key="2">
    <source>
        <dbReference type="ARBA" id="ARBA00022527"/>
    </source>
</evidence>
<dbReference type="InterPro" id="IPR036426">
    <property type="entry name" value="Bulb-type_lectin_dom_sf"/>
</dbReference>
<evidence type="ECO:0000256" key="17">
    <source>
        <dbReference type="ARBA" id="ARBA00047899"/>
    </source>
</evidence>
<comment type="similarity">
    <text evidence="19">Belongs to the protein kinase superfamily. Ser/Thr protein kinase family.</text>
</comment>
<dbReference type="FunFam" id="1.10.510.10:FF:000248">
    <property type="entry name" value="S-receptor-like kinase 5"/>
    <property type="match status" value="1"/>
</dbReference>
<evidence type="ECO:0000256" key="9">
    <source>
        <dbReference type="ARBA" id="ARBA00022741"/>
    </source>
</evidence>
<evidence type="ECO:0000259" key="23">
    <source>
        <dbReference type="PROSITE" id="PS50927"/>
    </source>
</evidence>
<reference evidence="25" key="1">
    <citation type="submission" date="2021-08" db="EMBL/GenBank/DDBJ databases">
        <title>WGS assembly of Ceratopteris richardii.</title>
        <authorList>
            <person name="Marchant D.B."/>
            <person name="Chen G."/>
            <person name="Jenkins J."/>
            <person name="Shu S."/>
            <person name="Leebens-Mack J."/>
            <person name="Grimwood J."/>
            <person name="Schmutz J."/>
            <person name="Soltis P."/>
            <person name="Soltis D."/>
            <person name="Chen Z.-H."/>
        </authorList>
    </citation>
    <scope>NUCLEOTIDE SEQUENCE</scope>
    <source>
        <strain evidence="25">Whitten #5841</strain>
        <tissue evidence="25">Leaf</tissue>
    </source>
</reference>
<dbReference type="EMBL" id="CM035418">
    <property type="protein sequence ID" value="KAH7422128.1"/>
    <property type="molecule type" value="Genomic_DNA"/>
</dbReference>
<dbReference type="CDD" id="cd14066">
    <property type="entry name" value="STKc_IRAK"/>
    <property type="match status" value="1"/>
</dbReference>
<sequence length="850" mass="94785">MYPLFLPENLRLFRSQAAKVLHCVTGHELLAFLTWVFILFPEVCPSAVHIDYIDIGFSFTAMSLVDSNGVFLESWSSSFQLGLYTVTDQSAVYLNIVHKPSHKVVWTANRDSPATPSDELHFLPSGNIKLLSANGSTVLWSSQTRGATKIQLRENGNLVLLDARNQTLWQTFDHPTDTLLTGQVLGEGVIRLVSSMSDTSSSSGPYSLSLESGDLRLLFSSNPQTRLPYWSMSRDPRLVTLKSGVSSRFAVLNNTGLSLIMDNFDKVSIITWSSRAVLTRATLENDGNLRIYTFSNNVWVLLIVAVMEDCQLPLFCGPLGLCNNGHCTCPGSLQPVSNSNITQGCRLPSTAPACSNSSYVEALYQKIGEGFDYFTITYIQSTIITELDACKSRCSEECGCTFLFFQSRTNTCYIFHELGTLQYTGKQGDALYVRTNGESDAPTGVSQEHGLERDTKFPLAAVIGIVGSSVVVIVVMIATYIRCFVRKCTPVHESNGTSFDDNECFDYSSGPTKFSFQDLQQATHNFSKELGKGGFSTVYEGILADQTRVAVKVLENMEHQRDIFHTEIAIIASIHHWNLVKLHGYCADGAHKLLVYEFMAKGSLQNWLFQEGQDTEFLDWNTRHKIALGTARGLAYLHHGCRETIIHCDVKAENILLDENYDAKISDFGLAKLLTEKQNQMLTTMRGTRGYLAPEWRFNLPISEKSDVYSFGIVLLEIISGRKNYEPSEMSERRYLAAFAFALAECNQLEELLDNRLRDSVSNDKVKETVIIALLCIQEEISLRPSMTEVVRMLEGNINVSKLPSSFVLTERLHMSMMDASMASPARSSTSSPEIFESRALLSHAKYHVS</sequence>
<dbReference type="SUPFAM" id="SSF51110">
    <property type="entry name" value="alpha-D-mannose-specific plant lectins"/>
    <property type="match status" value="1"/>
</dbReference>
<evidence type="ECO:0000256" key="10">
    <source>
        <dbReference type="ARBA" id="ARBA00022777"/>
    </source>
</evidence>
<keyword evidence="2 19" id="KW-0723">Serine/threonine-protein kinase</keyword>
<dbReference type="InterPro" id="IPR017441">
    <property type="entry name" value="Protein_kinase_ATP_BS"/>
</dbReference>
<evidence type="ECO:0000256" key="4">
    <source>
        <dbReference type="ARBA" id="ARBA00022553"/>
    </source>
</evidence>
<dbReference type="Gene3D" id="2.90.10.10">
    <property type="entry name" value="Bulb-type lectin domain"/>
    <property type="match status" value="1"/>
</dbReference>
<accession>A0A8T2THZ5</accession>
<evidence type="ECO:0000256" key="6">
    <source>
        <dbReference type="ARBA" id="ARBA00022692"/>
    </source>
</evidence>
<comment type="subcellular location">
    <subcellularLocation>
        <location evidence="1">Membrane</location>
        <topology evidence="1">Single-pass type I membrane protein</topology>
    </subcellularLocation>
</comment>
<evidence type="ECO:0000313" key="25">
    <source>
        <dbReference type="EMBL" id="KAH7422128.1"/>
    </source>
</evidence>
<dbReference type="AlphaFoldDB" id="A0A8T2THZ5"/>
<dbReference type="InterPro" id="IPR000719">
    <property type="entry name" value="Prot_kinase_dom"/>
</dbReference>
<evidence type="ECO:0000256" key="15">
    <source>
        <dbReference type="ARBA" id="ARBA00023170"/>
    </source>
</evidence>
<dbReference type="OMA" id="WITNCAI"/>
<feature type="domain" description="Bulb-type lectin" evidence="23">
    <location>
        <begin position="55"/>
        <end position="173"/>
    </location>
</feature>
<evidence type="ECO:0000256" key="12">
    <source>
        <dbReference type="ARBA" id="ARBA00022989"/>
    </source>
</evidence>